<dbReference type="GO" id="GO:0016874">
    <property type="term" value="F:ligase activity"/>
    <property type="evidence" value="ECO:0007669"/>
    <property type="project" value="UniProtKB-KW"/>
</dbReference>
<dbReference type="Gene3D" id="3.30.470.20">
    <property type="entry name" value="ATP-grasp fold, B domain"/>
    <property type="match status" value="1"/>
</dbReference>
<dbReference type="GO" id="GO:0046872">
    <property type="term" value="F:metal ion binding"/>
    <property type="evidence" value="ECO:0007669"/>
    <property type="project" value="InterPro"/>
</dbReference>
<name>A0AAU2W2R7_9ACTN</name>
<proteinExistence type="predicted"/>
<organism evidence="6">
    <name type="scientific">Streptomyces sp. NBC_00008</name>
    <dbReference type="NCBI Taxonomy" id="2903610"/>
    <lineage>
        <taxon>Bacteria</taxon>
        <taxon>Bacillati</taxon>
        <taxon>Actinomycetota</taxon>
        <taxon>Actinomycetes</taxon>
        <taxon>Kitasatosporales</taxon>
        <taxon>Streptomycetaceae</taxon>
        <taxon>Streptomyces</taxon>
    </lineage>
</organism>
<keyword evidence="2 4" id="KW-0547">Nucleotide-binding</keyword>
<evidence type="ECO:0000259" key="5">
    <source>
        <dbReference type="PROSITE" id="PS50975"/>
    </source>
</evidence>
<dbReference type="InterPro" id="IPR011761">
    <property type="entry name" value="ATP-grasp"/>
</dbReference>
<dbReference type="GO" id="GO:0005524">
    <property type="term" value="F:ATP binding"/>
    <property type="evidence" value="ECO:0007669"/>
    <property type="project" value="UniProtKB-UniRule"/>
</dbReference>
<dbReference type="PROSITE" id="PS50975">
    <property type="entry name" value="ATP_GRASP"/>
    <property type="match status" value="1"/>
</dbReference>
<keyword evidence="3 4" id="KW-0067">ATP-binding</keyword>
<evidence type="ECO:0000313" key="6">
    <source>
        <dbReference type="EMBL" id="WTW74183.1"/>
    </source>
</evidence>
<dbReference type="AlphaFoldDB" id="A0AAU2W2R7"/>
<dbReference type="EMBL" id="CP108314">
    <property type="protein sequence ID" value="WTW74183.1"/>
    <property type="molecule type" value="Genomic_DNA"/>
</dbReference>
<dbReference type="InterPro" id="IPR052032">
    <property type="entry name" value="ATP-dep_AA_Ligase"/>
</dbReference>
<keyword evidence="1" id="KW-0436">Ligase</keyword>
<dbReference type="SUPFAM" id="SSF56059">
    <property type="entry name" value="Glutathione synthetase ATP-binding domain-like"/>
    <property type="match status" value="1"/>
</dbReference>
<accession>A0AAU2W2R7</accession>
<sequence>MPWRAYVRKATEEGFRVFSIWDPERIPDDHREEVARYSEELLFTDFRDVAGLRRLVAGTARRLGVAHVLHLGNEDTQLPVCEEAHAHGLALNPPEALRVINDKTAMRQLLRERGLSPVRATAAASAREVRSLLSRLELPVVAKPALLSGSRGVRLVHEARDLDEWEEQLADQRYTGPVLIEEYLRGPEFSVETLTAQGTHHLVGITSKRKTPPPGFTEIAHVHPASLTEPDRAAVADLVVRFLDEAGYRFGPAHTEVILTADGPRIVESQTRAPGDRIHRAIALASGYDIEAAMFRALAGKPVRVNTAHRVGCVSFFQLPPGRLVSVEGLDDIRALPFVHELKFPFAPGDTVPEIKNSGSRHGHVVIDAASEEEVDRRIALVRSLLRATTDAGLSDGSGGTPQARAGLG</sequence>
<evidence type="ECO:0000256" key="4">
    <source>
        <dbReference type="PROSITE-ProRule" id="PRU00409"/>
    </source>
</evidence>
<dbReference type="Pfam" id="PF13535">
    <property type="entry name" value="ATP-grasp_4"/>
    <property type="match status" value="1"/>
</dbReference>
<evidence type="ECO:0000256" key="2">
    <source>
        <dbReference type="ARBA" id="ARBA00022741"/>
    </source>
</evidence>
<dbReference type="InterPro" id="IPR040570">
    <property type="entry name" value="LAL_C2"/>
</dbReference>
<dbReference type="PANTHER" id="PTHR43585">
    <property type="entry name" value="FUMIPYRROLE BIOSYNTHESIS PROTEIN C"/>
    <property type="match status" value="1"/>
</dbReference>
<evidence type="ECO:0000256" key="1">
    <source>
        <dbReference type="ARBA" id="ARBA00022598"/>
    </source>
</evidence>
<dbReference type="Pfam" id="PF18603">
    <property type="entry name" value="LAL_C2"/>
    <property type="match status" value="1"/>
</dbReference>
<gene>
    <name evidence="6" type="ORF">OG398_38535</name>
</gene>
<reference evidence="6" key="1">
    <citation type="submission" date="2022-10" db="EMBL/GenBank/DDBJ databases">
        <title>The complete genomes of actinobacterial strains from the NBC collection.</title>
        <authorList>
            <person name="Joergensen T.S."/>
            <person name="Alvarez Arevalo M."/>
            <person name="Sterndorff E.B."/>
            <person name="Faurdal D."/>
            <person name="Vuksanovic O."/>
            <person name="Mourched A.-S."/>
            <person name="Charusanti P."/>
            <person name="Shaw S."/>
            <person name="Blin K."/>
            <person name="Weber T."/>
        </authorList>
    </citation>
    <scope>NUCLEOTIDE SEQUENCE</scope>
    <source>
        <strain evidence="6">NBC_00008</strain>
    </source>
</reference>
<dbReference type="SMART" id="SM01209">
    <property type="entry name" value="GARS_A"/>
    <property type="match status" value="1"/>
</dbReference>
<evidence type="ECO:0000256" key="3">
    <source>
        <dbReference type="ARBA" id="ARBA00022840"/>
    </source>
</evidence>
<dbReference type="PANTHER" id="PTHR43585:SF2">
    <property type="entry name" value="ATP-GRASP ENZYME FSQD"/>
    <property type="match status" value="1"/>
</dbReference>
<feature type="domain" description="ATP-grasp" evidence="5">
    <location>
        <begin position="107"/>
        <end position="299"/>
    </location>
</feature>
<protein>
    <submittedName>
        <fullName evidence="6">ATP-grasp domain-containing protein</fullName>
    </submittedName>
</protein>